<evidence type="ECO:0000313" key="1">
    <source>
        <dbReference type="EMBL" id="PWA57544.1"/>
    </source>
</evidence>
<sequence length="125" mass="14130">MFAKLQIPDLHLLEVRTLSPDLYSQSHFHSCILNYYLHDADLTGLTHLDLFCAKITDAGTTYLRSLTQLVCLNLSNSRVTISGLQHLKPLKKLKSLILEATKVTANDIKRLLVSDLPYLVNVRPE</sequence>
<dbReference type="InterPro" id="IPR032675">
    <property type="entry name" value="LRR_dom_sf"/>
</dbReference>
<dbReference type="EMBL" id="PKPP01006135">
    <property type="protein sequence ID" value="PWA57544.1"/>
    <property type="molecule type" value="Genomic_DNA"/>
</dbReference>
<dbReference type="OrthoDB" id="120976at2759"/>
<gene>
    <name evidence="1" type="ORF">CTI12_AA406790</name>
</gene>
<protein>
    <submittedName>
        <fullName evidence="1">Uncharacterized protein</fullName>
    </submittedName>
</protein>
<organism evidence="1 2">
    <name type="scientific">Artemisia annua</name>
    <name type="common">Sweet wormwood</name>
    <dbReference type="NCBI Taxonomy" id="35608"/>
    <lineage>
        <taxon>Eukaryota</taxon>
        <taxon>Viridiplantae</taxon>
        <taxon>Streptophyta</taxon>
        <taxon>Embryophyta</taxon>
        <taxon>Tracheophyta</taxon>
        <taxon>Spermatophyta</taxon>
        <taxon>Magnoliopsida</taxon>
        <taxon>eudicotyledons</taxon>
        <taxon>Gunneridae</taxon>
        <taxon>Pentapetalae</taxon>
        <taxon>asterids</taxon>
        <taxon>campanulids</taxon>
        <taxon>Asterales</taxon>
        <taxon>Asteraceae</taxon>
        <taxon>Asteroideae</taxon>
        <taxon>Anthemideae</taxon>
        <taxon>Artemisiinae</taxon>
        <taxon>Artemisia</taxon>
    </lineage>
</organism>
<comment type="caution">
    <text evidence="1">The sequence shown here is derived from an EMBL/GenBank/DDBJ whole genome shotgun (WGS) entry which is preliminary data.</text>
</comment>
<accession>A0A2U1M8G9</accession>
<proteinExistence type="predicted"/>
<dbReference type="SUPFAM" id="SSF52047">
    <property type="entry name" value="RNI-like"/>
    <property type="match status" value="1"/>
</dbReference>
<dbReference type="Proteomes" id="UP000245207">
    <property type="component" value="Unassembled WGS sequence"/>
</dbReference>
<keyword evidence="2" id="KW-1185">Reference proteome</keyword>
<evidence type="ECO:0000313" key="2">
    <source>
        <dbReference type="Proteomes" id="UP000245207"/>
    </source>
</evidence>
<dbReference type="AlphaFoldDB" id="A0A2U1M8G9"/>
<reference evidence="1 2" key="1">
    <citation type="journal article" date="2018" name="Mol. Plant">
        <title>The genome of Artemisia annua provides insight into the evolution of Asteraceae family and artemisinin biosynthesis.</title>
        <authorList>
            <person name="Shen Q."/>
            <person name="Zhang L."/>
            <person name="Liao Z."/>
            <person name="Wang S."/>
            <person name="Yan T."/>
            <person name="Shi P."/>
            <person name="Liu M."/>
            <person name="Fu X."/>
            <person name="Pan Q."/>
            <person name="Wang Y."/>
            <person name="Lv Z."/>
            <person name="Lu X."/>
            <person name="Zhang F."/>
            <person name="Jiang W."/>
            <person name="Ma Y."/>
            <person name="Chen M."/>
            <person name="Hao X."/>
            <person name="Li L."/>
            <person name="Tang Y."/>
            <person name="Lv G."/>
            <person name="Zhou Y."/>
            <person name="Sun X."/>
            <person name="Brodelius P.E."/>
            <person name="Rose J.K.C."/>
            <person name="Tang K."/>
        </authorList>
    </citation>
    <scope>NUCLEOTIDE SEQUENCE [LARGE SCALE GENOMIC DNA]</scope>
    <source>
        <strain evidence="2">cv. Huhao1</strain>
        <tissue evidence="1">Leaf</tissue>
    </source>
</reference>
<name>A0A2U1M8G9_ARTAN</name>
<dbReference type="Gene3D" id="3.80.10.10">
    <property type="entry name" value="Ribonuclease Inhibitor"/>
    <property type="match status" value="1"/>
</dbReference>
<dbReference type="STRING" id="35608.A0A2U1M8G9"/>